<feature type="transmembrane region" description="Helical" evidence="2">
    <location>
        <begin position="415"/>
        <end position="439"/>
    </location>
</feature>
<dbReference type="InterPro" id="IPR001461">
    <property type="entry name" value="Aspartic_peptidase_A1"/>
</dbReference>
<dbReference type="InterPro" id="IPR034164">
    <property type="entry name" value="Pepsin-like_dom"/>
</dbReference>
<dbReference type="GO" id="GO:0000324">
    <property type="term" value="C:fungal-type vacuole"/>
    <property type="evidence" value="ECO:0007669"/>
    <property type="project" value="TreeGrafter"/>
</dbReference>
<dbReference type="GO" id="GO:0006508">
    <property type="term" value="P:proteolysis"/>
    <property type="evidence" value="ECO:0007669"/>
    <property type="project" value="UniProtKB-KW"/>
</dbReference>
<dbReference type="InterPro" id="IPR033121">
    <property type="entry name" value="PEPTIDASE_A1"/>
</dbReference>
<keyword evidence="2" id="KW-1133">Transmembrane helix</keyword>
<dbReference type="KEGG" id="psco:LY89DRAFT_752525"/>
<dbReference type="PRINTS" id="PR00792">
    <property type="entry name" value="PEPSIN"/>
</dbReference>
<keyword evidence="2" id="KW-0472">Membrane</keyword>
<gene>
    <name evidence="4" type="ORF">LY89DRAFT_752525</name>
</gene>
<dbReference type="EMBL" id="KQ947420">
    <property type="protein sequence ID" value="KUJ14497.1"/>
    <property type="molecule type" value="Genomic_DNA"/>
</dbReference>
<dbReference type="OrthoDB" id="4074350at2759"/>
<keyword evidence="5" id="KW-1185">Reference proteome</keyword>
<dbReference type="RefSeq" id="XP_018068852.1">
    <property type="nucleotide sequence ID" value="XM_018221251.1"/>
</dbReference>
<dbReference type="CDD" id="cd05471">
    <property type="entry name" value="pepsin_like"/>
    <property type="match status" value="1"/>
</dbReference>
<dbReference type="InterPro" id="IPR021109">
    <property type="entry name" value="Peptidase_aspartic_dom_sf"/>
</dbReference>
<sequence>MWFKSLVARKAVNPTPFSFAPSQFWEGNDGTWSTFIVRIGTPPQTFRVLPSTVGIQTWVPAPEDCALLNKNVEDCSNLRGVQLFENGWTGGFMVNESSSWDSIGLFQLGLENSLNYTGNGRYGFETIGLEIQNSGGLTLQHQVVAGTEGLDFMLGIFGLGPLPTNFSDFNEPQPSYMYSLKNQSLIPSLSFGYTAGAPYRDKEVLGSLTLGGYDSSRFKPNNMSFTFGAEDAGSLLVGLQAIQADNALDGVVELLPKGIISLIDSTVPEIWLPVEACALFETSFGLVHDPHTDRYLVNDSIHSQLQTLNPSLTFQLGNDVYGGESINIVLPYAAFDLQASYPLYVNTTNYFPLRRAAKDSQYVIGRTFLQESYIIADYERQTFTVSQAQFSNNATSTIVAILPPSTSKSSKISHAALVGIVVASVIVGLLLLLGGAFVVKRSRKQKHQTQQAEEETETKLAESLHSPILLEPNVAQLPGSEAHEVLGSSNFSQELETANFVHEIGGNVLSELHGTSRH</sequence>
<dbReference type="InParanoid" id="A0A194X3U2"/>
<keyword evidence="2" id="KW-0812">Transmembrane</keyword>
<dbReference type="PROSITE" id="PS51767">
    <property type="entry name" value="PEPTIDASE_A1"/>
    <property type="match status" value="1"/>
</dbReference>
<protein>
    <submittedName>
        <fullName evidence="4">Acid protease</fullName>
    </submittedName>
</protein>
<evidence type="ECO:0000313" key="4">
    <source>
        <dbReference type="EMBL" id="KUJ14497.1"/>
    </source>
</evidence>
<accession>A0A194X3U2</accession>
<evidence type="ECO:0000256" key="2">
    <source>
        <dbReference type="SAM" id="Phobius"/>
    </source>
</evidence>
<proteinExistence type="inferred from homology"/>
<feature type="domain" description="Peptidase A1" evidence="3">
    <location>
        <begin position="33"/>
        <end position="386"/>
    </location>
</feature>
<organism evidence="4 5">
    <name type="scientific">Mollisia scopiformis</name>
    <name type="common">Conifer needle endophyte fungus</name>
    <name type="synonym">Phialocephala scopiformis</name>
    <dbReference type="NCBI Taxonomy" id="149040"/>
    <lineage>
        <taxon>Eukaryota</taxon>
        <taxon>Fungi</taxon>
        <taxon>Dikarya</taxon>
        <taxon>Ascomycota</taxon>
        <taxon>Pezizomycotina</taxon>
        <taxon>Leotiomycetes</taxon>
        <taxon>Helotiales</taxon>
        <taxon>Mollisiaceae</taxon>
        <taxon>Mollisia</taxon>
    </lineage>
</organism>
<dbReference type="GeneID" id="28830977"/>
<name>A0A194X3U2_MOLSC</name>
<dbReference type="SUPFAM" id="SSF50630">
    <property type="entry name" value="Acid proteases"/>
    <property type="match status" value="1"/>
</dbReference>
<dbReference type="Pfam" id="PF00026">
    <property type="entry name" value="Asp"/>
    <property type="match status" value="1"/>
</dbReference>
<reference evidence="4 5" key="1">
    <citation type="submission" date="2015-10" db="EMBL/GenBank/DDBJ databases">
        <title>Full genome of DAOMC 229536 Phialocephala scopiformis, a fungal endophyte of spruce producing the potent anti-insectan compound rugulosin.</title>
        <authorList>
            <consortium name="DOE Joint Genome Institute"/>
            <person name="Walker A.K."/>
            <person name="Frasz S.L."/>
            <person name="Seifert K.A."/>
            <person name="Miller J.D."/>
            <person name="Mondo S.J."/>
            <person name="Labutti K."/>
            <person name="Lipzen A."/>
            <person name="Dockter R."/>
            <person name="Kennedy M."/>
            <person name="Grigoriev I.V."/>
            <person name="Spatafora J.W."/>
        </authorList>
    </citation>
    <scope>NUCLEOTIDE SEQUENCE [LARGE SCALE GENOMIC DNA]</scope>
    <source>
        <strain evidence="4 5">CBS 120377</strain>
    </source>
</reference>
<comment type="similarity">
    <text evidence="1">Belongs to the peptidase A1 family.</text>
</comment>
<dbReference type="PANTHER" id="PTHR47966">
    <property type="entry name" value="BETA-SITE APP-CLEAVING ENZYME, ISOFORM A-RELATED"/>
    <property type="match status" value="1"/>
</dbReference>
<keyword evidence="4" id="KW-0378">Hydrolase</keyword>
<evidence type="ECO:0000259" key="3">
    <source>
        <dbReference type="PROSITE" id="PS51767"/>
    </source>
</evidence>
<evidence type="ECO:0000313" key="5">
    <source>
        <dbReference type="Proteomes" id="UP000070700"/>
    </source>
</evidence>
<dbReference type="Gene3D" id="2.40.70.10">
    <property type="entry name" value="Acid Proteases"/>
    <property type="match status" value="2"/>
</dbReference>
<dbReference type="GO" id="GO:0004190">
    <property type="term" value="F:aspartic-type endopeptidase activity"/>
    <property type="evidence" value="ECO:0007669"/>
    <property type="project" value="InterPro"/>
</dbReference>
<dbReference type="Proteomes" id="UP000070700">
    <property type="component" value="Unassembled WGS sequence"/>
</dbReference>
<dbReference type="PANTHER" id="PTHR47966:SF51">
    <property type="entry name" value="BETA-SITE APP-CLEAVING ENZYME, ISOFORM A-RELATED"/>
    <property type="match status" value="1"/>
</dbReference>
<keyword evidence="4" id="KW-0645">Protease</keyword>
<dbReference type="AlphaFoldDB" id="A0A194X3U2"/>
<evidence type="ECO:0000256" key="1">
    <source>
        <dbReference type="ARBA" id="ARBA00007447"/>
    </source>
</evidence>